<dbReference type="GO" id="GO:0003677">
    <property type="term" value="F:DNA binding"/>
    <property type="evidence" value="ECO:0007669"/>
    <property type="project" value="UniProtKB-KW"/>
</dbReference>
<feature type="domain" description="HTH cro/C1-type" evidence="2">
    <location>
        <begin position="9"/>
        <end position="63"/>
    </location>
</feature>
<gene>
    <name evidence="3" type="ORF">GXN74_12695</name>
</gene>
<proteinExistence type="predicted"/>
<dbReference type="InterPro" id="IPR001387">
    <property type="entry name" value="Cro/C1-type_HTH"/>
</dbReference>
<evidence type="ECO:0000313" key="3">
    <source>
        <dbReference type="EMBL" id="NDL68596.1"/>
    </source>
</evidence>
<accession>A0A7X5KN39</accession>
<reference evidence="3 4" key="1">
    <citation type="submission" date="2020-01" db="EMBL/GenBank/DDBJ databases">
        <title>Anaeroalcalibacter tamaniensis gen. nov., sp. nov., moderately halophilic strictly anaerobic fermenter bacterium from mud volcano of Taman peninsula.</title>
        <authorList>
            <person name="Frolova A."/>
            <person name="Merkel A.Y."/>
            <person name="Slobodkin A.I."/>
        </authorList>
    </citation>
    <scope>NUCLEOTIDE SEQUENCE [LARGE SCALE GENOMIC DNA]</scope>
    <source>
        <strain evidence="3 4">F-3ap</strain>
    </source>
</reference>
<dbReference type="Gene3D" id="1.10.260.40">
    <property type="entry name" value="lambda repressor-like DNA-binding domains"/>
    <property type="match status" value="1"/>
</dbReference>
<dbReference type="SUPFAM" id="SSF47413">
    <property type="entry name" value="lambda repressor-like DNA-binding domains"/>
    <property type="match status" value="1"/>
</dbReference>
<dbReference type="AlphaFoldDB" id="A0A7X5KN39"/>
<dbReference type="PROSITE" id="PS50943">
    <property type="entry name" value="HTH_CROC1"/>
    <property type="match status" value="1"/>
</dbReference>
<evidence type="ECO:0000256" key="1">
    <source>
        <dbReference type="ARBA" id="ARBA00023125"/>
    </source>
</evidence>
<evidence type="ECO:0000259" key="2">
    <source>
        <dbReference type="PROSITE" id="PS50943"/>
    </source>
</evidence>
<dbReference type="Pfam" id="PF01381">
    <property type="entry name" value="HTH_3"/>
    <property type="match status" value="1"/>
</dbReference>
<protein>
    <submittedName>
        <fullName evidence="3">Helix-turn-helix transcriptional regulator</fullName>
    </submittedName>
</protein>
<comment type="caution">
    <text evidence="3">The sequence shown here is derived from an EMBL/GenBank/DDBJ whole genome shotgun (WGS) entry which is preliminary data.</text>
</comment>
<evidence type="ECO:0000313" key="4">
    <source>
        <dbReference type="Proteomes" id="UP000461585"/>
    </source>
</evidence>
<keyword evidence="4" id="KW-1185">Reference proteome</keyword>
<dbReference type="CDD" id="cd00093">
    <property type="entry name" value="HTH_XRE"/>
    <property type="match status" value="1"/>
</dbReference>
<keyword evidence="1" id="KW-0238">DNA-binding</keyword>
<dbReference type="RefSeq" id="WP_162371317.1">
    <property type="nucleotide sequence ID" value="NZ_JAAEEH010000047.1"/>
</dbReference>
<dbReference type="PANTHER" id="PTHR46558:SF4">
    <property type="entry name" value="DNA-BIDING PHAGE PROTEIN"/>
    <property type="match status" value="1"/>
</dbReference>
<dbReference type="SMART" id="SM00530">
    <property type="entry name" value="HTH_XRE"/>
    <property type="match status" value="1"/>
</dbReference>
<dbReference type="PANTHER" id="PTHR46558">
    <property type="entry name" value="TRACRIPTIONAL REGULATORY PROTEIN-RELATED-RELATED"/>
    <property type="match status" value="1"/>
</dbReference>
<dbReference type="EMBL" id="JAAEEH010000047">
    <property type="protein sequence ID" value="NDL68596.1"/>
    <property type="molecule type" value="Genomic_DNA"/>
</dbReference>
<sequence>MSYSIGSRIKILRINHKISQEKMAEILNITAHRYSLMERGQGDISYDIIKKIADSFRIPTDEITKAVTENKDLITLFREENMDTAIVESVGKVQEIVKVFSAHEKLHNQINSR</sequence>
<dbReference type="Proteomes" id="UP000461585">
    <property type="component" value="Unassembled WGS sequence"/>
</dbReference>
<organism evidence="3 4">
    <name type="scientific">Anaerotalea alkaliphila</name>
    <dbReference type="NCBI Taxonomy" id="2662126"/>
    <lineage>
        <taxon>Bacteria</taxon>
        <taxon>Bacillati</taxon>
        <taxon>Bacillota</taxon>
        <taxon>Clostridia</taxon>
        <taxon>Eubacteriales</taxon>
        <taxon>Anaerotalea</taxon>
    </lineage>
</organism>
<name>A0A7X5KN39_9FIRM</name>
<dbReference type="InterPro" id="IPR010982">
    <property type="entry name" value="Lambda_DNA-bd_dom_sf"/>
</dbReference>